<gene>
    <name evidence="7" type="ORF">N7496_000170</name>
</gene>
<accession>A0A9W9VTK4</accession>
<evidence type="ECO:0000256" key="3">
    <source>
        <dbReference type="ARBA" id="ARBA00023125"/>
    </source>
</evidence>
<dbReference type="Proteomes" id="UP001147782">
    <property type="component" value="Unassembled WGS sequence"/>
</dbReference>
<dbReference type="PROSITE" id="PS00463">
    <property type="entry name" value="ZN2_CY6_FUNGAL_1"/>
    <property type="match status" value="1"/>
</dbReference>
<dbReference type="OrthoDB" id="3477330at2759"/>
<dbReference type="GO" id="GO:0005634">
    <property type="term" value="C:nucleus"/>
    <property type="evidence" value="ECO:0007669"/>
    <property type="project" value="UniProtKB-SubCell"/>
</dbReference>
<evidence type="ECO:0000313" key="7">
    <source>
        <dbReference type="EMBL" id="KAJ5389102.1"/>
    </source>
</evidence>
<dbReference type="InterPro" id="IPR001138">
    <property type="entry name" value="Zn2Cys6_DnaBD"/>
</dbReference>
<dbReference type="GeneID" id="81432278"/>
<keyword evidence="2" id="KW-0805">Transcription regulation</keyword>
<keyword evidence="8" id="KW-1185">Reference proteome</keyword>
<evidence type="ECO:0000256" key="5">
    <source>
        <dbReference type="ARBA" id="ARBA00023242"/>
    </source>
</evidence>
<evidence type="ECO:0000256" key="2">
    <source>
        <dbReference type="ARBA" id="ARBA00023015"/>
    </source>
</evidence>
<keyword evidence="4" id="KW-0804">Transcription</keyword>
<dbReference type="GO" id="GO:0000981">
    <property type="term" value="F:DNA-binding transcription factor activity, RNA polymerase II-specific"/>
    <property type="evidence" value="ECO:0007669"/>
    <property type="project" value="InterPro"/>
</dbReference>
<dbReference type="RefSeq" id="XP_056559830.1">
    <property type="nucleotide sequence ID" value="XM_056693101.1"/>
</dbReference>
<dbReference type="PROSITE" id="PS50048">
    <property type="entry name" value="ZN2_CY6_FUNGAL_2"/>
    <property type="match status" value="1"/>
</dbReference>
<keyword evidence="5" id="KW-0539">Nucleus</keyword>
<sequence>MSLIPRTTTKRAPRAQQSRLKSVTFTGCWTCRSRKVKCDERQENGCVACEKAGVNCEGYQVKLCWVTGKYQSPHGFQRRKIKLDPSSISPSIPDEEINQMLSHLDTVSACRDTITVGPFSIFHGQPTCVNADHLGEYFPVVEAAINLSSGGEEIFDSVLGDVSSREEDNIFVDNAADPQEHSTSAIVPILDDSRTNSTATILDPESGSFEDSISLMNVSLNQACEVIPNMVHMRQARSPSPRMDMASPLFPDTNTSMLMYHYTKHVAELLQPVLHPRNPWRTTYFQFALQGCPDFAYNESPSPEFKVSTAIFHSVLSSAAFHLRNATRGSAKYHKLGLRHRTKSLQALNSAILDPWDSKLYTAYLTAMLSLVTIDTMTGEDSDFPIHLNGCRQLASSAQKGTDDPSNQVRSICHADKFNESPYFHDEDTSIEYIYGITPTLGNLLQRTCYLAECLSAYRRSDIPIELFEACEALKIDILTWEISSEQFQLMGSDYTMSEIARCQARAFHSAVLIYFHRIALNEDLKGLDDEVRFILNNLTDAEDLKDQYMGGDKRTAPMSWPAFIASCESFDRQPWVEWWTRIQEYKIGNFRRQWMVVQELWDIMDKDVSVKNWKDALEKSGILVLPI</sequence>
<dbReference type="SMART" id="SM00066">
    <property type="entry name" value="GAL4"/>
    <property type="match status" value="1"/>
</dbReference>
<dbReference type="Gene3D" id="4.10.240.10">
    <property type="entry name" value="Zn(2)-C6 fungal-type DNA-binding domain"/>
    <property type="match status" value="1"/>
</dbReference>
<dbReference type="GO" id="GO:0000976">
    <property type="term" value="F:transcription cis-regulatory region binding"/>
    <property type="evidence" value="ECO:0007669"/>
    <property type="project" value="TreeGrafter"/>
</dbReference>
<evidence type="ECO:0000313" key="8">
    <source>
        <dbReference type="Proteomes" id="UP001147782"/>
    </source>
</evidence>
<proteinExistence type="predicted"/>
<dbReference type="SUPFAM" id="SSF57701">
    <property type="entry name" value="Zn2/Cys6 DNA-binding domain"/>
    <property type="match status" value="1"/>
</dbReference>
<dbReference type="GO" id="GO:0008270">
    <property type="term" value="F:zinc ion binding"/>
    <property type="evidence" value="ECO:0007669"/>
    <property type="project" value="InterPro"/>
</dbReference>
<feature type="domain" description="Zn(2)-C6 fungal-type" evidence="6">
    <location>
        <begin position="27"/>
        <end position="56"/>
    </location>
</feature>
<reference evidence="7" key="1">
    <citation type="submission" date="2022-11" db="EMBL/GenBank/DDBJ databases">
        <authorList>
            <person name="Petersen C."/>
        </authorList>
    </citation>
    <scope>NUCLEOTIDE SEQUENCE</scope>
    <source>
        <strain evidence="7">IBT 29864</strain>
    </source>
</reference>
<dbReference type="Pfam" id="PF11951">
    <property type="entry name" value="Fungal_trans_2"/>
    <property type="match status" value="2"/>
</dbReference>
<dbReference type="Pfam" id="PF00172">
    <property type="entry name" value="Zn_clus"/>
    <property type="match status" value="1"/>
</dbReference>
<organism evidence="7 8">
    <name type="scientific">Penicillium cataractarum</name>
    <dbReference type="NCBI Taxonomy" id="2100454"/>
    <lineage>
        <taxon>Eukaryota</taxon>
        <taxon>Fungi</taxon>
        <taxon>Dikarya</taxon>
        <taxon>Ascomycota</taxon>
        <taxon>Pezizomycotina</taxon>
        <taxon>Eurotiomycetes</taxon>
        <taxon>Eurotiomycetidae</taxon>
        <taxon>Eurotiales</taxon>
        <taxon>Aspergillaceae</taxon>
        <taxon>Penicillium</taxon>
    </lineage>
</organism>
<evidence type="ECO:0000256" key="1">
    <source>
        <dbReference type="ARBA" id="ARBA00004123"/>
    </source>
</evidence>
<evidence type="ECO:0000256" key="4">
    <source>
        <dbReference type="ARBA" id="ARBA00023163"/>
    </source>
</evidence>
<reference evidence="7" key="2">
    <citation type="journal article" date="2023" name="IMA Fungus">
        <title>Comparative genomic study of the Penicillium genus elucidates a diverse pangenome and 15 lateral gene transfer events.</title>
        <authorList>
            <person name="Petersen C."/>
            <person name="Sorensen T."/>
            <person name="Nielsen M.R."/>
            <person name="Sondergaard T.E."/>
            <person name="Sorensen J.L."/>
            <person name="Fitzpatrick D.A."/>
            <person name="Frisvad J.C."/>
            <person name="Nielsen K.L."/>
        </authorList>
    </citation>
    <scope>NUCLEOTIDE SEQUENCE</scope>
    <source>
        <strain evidence="7">IBT 29864</strain>
    </source>
</reference>
<dbReference type="PANTHER" id="PTHR37534">
    <property type="entry name" value="TRANSCRIPTIONAL ACTIVATOR PROTEIN UGA3"/>
    <property type="match status" value="1"/>
</dbReference>
<dbReference type="AlphaFoldDB" id="A0A9W9VTK4"/>
<dbReference type="InterPro" id="IPR036864">
    <property type="entry name" value="Zn2-C6_fun-type_DNA-bd_sf"/>
</dbReference>
<evidence type="ECO:0000259" key="6">
    <source>
        <dbReference type="PROSITE" id="PS50048"/>
    </source>
</evidence>
<dbReference type="InterPro" id="IPR021858">
    <property type="entry name" value="Fun_TF"/>
</dbReference>
<comment type="caution">
    <text evidence="7">The sequence shown here is derived from an EMBL/GenBank/DDBJ whole genome shotgun (WGS) entry which is preliminary data.</text>
</comment>
<name>A0A9W9VTK4_9EURO</name>
<protein>
    <recommendedName>
        <fullName evidence="6">Zn(2)-C6 fungal-type domain-containing protein</fullName>
    </recommendedName>
</protein>
<dbReference type="GO" id="GO:0045944">
    <property type="term" value="P:positive regulation of transcription by RNA polymerase II"/>
    <property type="evidence" value="ECO:0007669"/>
    <property type="project" value="TreeGrafter"/>
</dbReference>
<dbReference type="CDD" id="cd00067">
    <property type="entry name" value="GAL4"/>
    <property type="match status" value="1"/>
</dbReference>
<dbReference type="PANTHER" id="PTHR37534:SF38">
    <property type="entry name" value="ZN(2)-C6 FUNGAL-TYPE DOMAIN-CONTAINING PROTEIN"/>
    <property type="match status" value="1"/>
</dbReference>
<keyword evidence="3" id="KW-0238">DNA-binding</keyword>
<comment type="subcellular location">
    <subcellularLocation>
        <location evidence="1">Nucleus</location>
    </subcellularLocation>
</comment>
<dbReference type="EMBL" id="JAPZBS010000001">
    <property type="protein sequence ID" value="KAJ5389102.1"/>
    <property type="molecule type" value="Genomic_DNA"/>
</dbReference>